<evidence type="ECO:0000313" key="3">
    <source>
        <dbReference type="Proteomes" id="UP000182379"/>
    </source>
</evidence>
<accession>A0A1H2ZHJ6</accession>
<gene>
    <name evidence="2" type="ORF">SAMN05216495_1156</name>
</gene>
<evidence type="ECO:0000259" key="1">
    <source>
        <dbReference type="Pfam" id="PF20038"/>
    </source>
</evidence>
<proteinExistence type="predicted"/>
<organism evidence="2 3">
    <name type="scientific">Acidaminococcus fermentans</name>
    <dbReference type="NCBI Taxonomy" id="905"/>
    <lineage>
        <taxon>Bacteria</taxon>
        <taxon>Bacillati</taxon>
        <taxon>Bacillota</taxon>
        <taxon>Negativicutes</taxon>
        <taxon>Acidaminococcales</taxon>
        <taxon>Acidaminococcaceae</taxon>
        <taxon>Acidaminococcus</taxon>
    </lineage>
</organism>
<sequence length="189" mass="21888">MLNDVMTLAEASVIWGIKYEGLLKCITAGPLDQPKFHDDEVDQIQDTWLVTRQAMERLFWPMRAITADKAYMLAQLECPGALITNYYETERGFVFSGQWYGGGLPKVEKKTGRVGWYLEEWGNRDKAKWKATEDLFMGSFEDSLGPIYDSIKEKQEIVRKNQLPGVHNPYPESKEHKTIFQKFLDKIGW</sequence>
<dbReference type="AlphaFoldDB" id="A0A1H2ZHJ6"/>
<comment type="caution">
    <text evidence="2">The sequence shown here is derived from an EMBL/GenBank/DDBJ whole genome shotgun (WGS) entry which is preliminary data.</text>
</comment>
<dbReference type="Proteomes" id="UP000182379">
    <property type="component" value="Unassembled WGS sequence"/>
</dbReference>
<protein>
    <recommendedName>
        <fullName evidence="1">Helix-turn-helix domain-containing protein</fullName>
    </recommendedName>
</protein>
<dbReference type="InterPro" id="IPR045403">
    <property type="entry name" value="HTH_59_Firmicutes_type"/>
</dbReference>
<reference evidence="2 3" key="1">
    <citation type="submission" date="2016-10" db="EMBL/GenBank/DDBJ databases">
        <authorList>
            <person name="Varghese N."/>
            <person name="Submissions S."/>
        </authorList>
    </citation>
    <scope>NUCLEOTIDE SEQUENCE [LARGE SCALE GENOMIC DNA]</scope>
    <source>
        <strain evidence="2 3">WCC6</strain>
    </source>
</reference>
<dbReference type="Pfam" id="PF20038">
    <property type="entry name" value="HTH_59"/>
    <property type="match status" value="1"/>
</dbReference>
<evidence type="ECO:0000313" key="2">
    <source>
        <dbReference type="EMBL" id="SDX16845.1"/>
    </source>
</evidence>
<dbReference type="EMBL" id="FNOP01000015">
    <property type="protein sequence ID" value="SDX16845.1"/>
    <property type="molecule type" value="Genomic_DNA"/>
</dbReference>
<feature type="domain" description="Helix-turn-helix" evidence="1">
    <location>
        <begin position="2"/>
        <end position="59"/>
    </location>
</feature>
<name>A0A1H2ZHJ6_ACIFE</name>
<dbReference type="RefSeq" id="WP_074707412.1">
    <property type="nucleotide sequence ID" value="NZ_CAMEFB010000039.1"/>
</dbReference>